<organism evidence="2 3">
    <name type="scientific">Nonomuraea longicatena</name>
    <dbReference type="NCBI Taxonomy" id="83682"/>
    <lineage>
        <taxon>Bacteria</taxon>
        <taxon>Bacillati</taxon>
        <taxon>Actinomycetota</taxon>
        <taxon>Actinomycetes</taxon>
        <taxon>Streptosporangiales</taxon>
        <taxon>Streptosporangiaceae</taxon>
        <taxon>Nonomuraea</taxon>
    </lineage>
</organism>
<evidence type="ECO:0000313" key="3">
    <source>
        <dbReference type="Proteomes" id="UP001501578"/>
    </source>
</evidence>
<dbReference type="RefSeq" id="WP_343951470.1">
    <property type="nucleotide sequence ID" value="NZ_BAAAHQ010000021.1"/>
</dbReference>
<accession>A0ABN1PWG4</accession>
<gene>
    <name evidence="2" type="ORF">GCM10009560_40390</name>
</gene>
<dbReference type="EMBL" id="BAAAHQ010000021">
    <property type="protein sequence ID" value="GAA0933839.1"/>
    <property type="molecule type" value="Genomic_DNA"/>
</dbReference>
<feature type="domain" description="HTH cro/C1-type" evidence="1">
    <location>
        <begin position="18"/>
        <end position="72"/>
    </location>
</feature>
<dbReference type="CDD" id="cd00093">
    <property type="entry name" value="HTH_XRE"/>
    <property type="match status" value="1"/>
</dbReference>
<dbReference type="Gene3D" id="1.10.260.40">
    <property type="entry name" value="lambda repressor-like DNA-binding domains"/>
    <property type="match status" value="1"/>
</dbReference>
<dbReference type="Pfam" id="PF01381">
    <property type="entry name" value="HTH_3"/>
    <property type="match status" value="1"/>
</dbReference>
<dbReference type="SUPFAM" id="SSF47413">
    <property type="entry name" value="lambda repressor-like DNA-binding domains"/>
    <property type="match status" value="1"/>
</dbReference>
<reference evidence="2 3" key="1">
    <citation type="journal article" date="2019" name="Int. J. Syst. Evol. Microbiol.">
        <title>The Global Catalogue of Microorganisms (GCM) 10K type strain sequencing project: providing services to taxonomists for standard genome sequencing and annotation.</title>
        <authorList>
            <consortium name="The Broad Institute Genomics Platform"/>
            <consortium name="The Broad Institute Genome Sequencing Center for Infectious Disease"/>
            <person name="Wu L."/>
            <person name="Ma J."/>
        </authorList>
    </citation>
    <scope>NUCLEOTIDE SEQUENCE [LARGE SCALE GENOMIC DNA]</scope>
    <source>
        <strain evidence="2 3">JCM 11136</strain>
    </source>
</reference>
<dbReference type="InterPro" id="IPR010982">
    <property type="entry name" value="Lambda_DNA-bd_dom_sf"/>
</dbReference>
<keyword evidence="3" id="KW-1185">Reference proteome</keyword>
<dbReference type="InterPro" id="IPR001387">
    <property type="entry name" value="Cro/C1-type_HTH"/>
</dbReference>
<sequence length="697" mass="76383">MTHEGGHEEDPKAFGPWLSRQLRRKGMSQSDLAAALDVTRAAVSAWITGRAAPRVDKIQAIEALLGLATGASATRDEAPDSVGSIAWHLRPAHADGGRELGNAAAFAFDSSLAILTREATQNSLDERHDRERPVRVRFTLHEITGERLRRLQEALRWDDLLPHIQAAADPRQKVGRVLADGLRELQEYGRLLLLRIDDYNANGLTGPEYADGRFAAVMRRQLDSHKSGSAGGSYGLGKATLWATSRFGLVIANSTLSEDYEGRRERRLVGRVDLPWHELDGEQYAGPAWLGERDPHRPGAARSWWAGERTVEELYLTRASGDPGTGFLIVGAHDPSGEANSLEEMHRVLVRALASGFWAAMVSGRGSAPILEASVEALRDGRVVTQEERVDPHRYEPARARAVRAFLNRETVSAHEAPDSVVEVPVLLTVPPRKDAADPRQAEHRATLLVTAAAAEDERPNRLVCMRGSRMTVIDRSVPDLPAGAAPFQAVLLVGAAAGGEEVDAAEEFLRAAEPPEHNDWKATEDLTSSYARGAISRLREFRKHMVEQVRQTVRPTLSDVSDDQNIPTVVTDLLRLDPRPAPRSPGYPTVTSAVGQVRDDGAWHIRVELRLPPRDDPWTLRPSLRFAAHSGPGLEASWSELRPESHCAISDDGDLVCTPGARRAVFTGISDVGSHPVDARMAVAEVDLIRLRRESH</sequence>
<evidence type="ECO:0000259" key="1">
    <source>
        <dbReference type="PROSITE" id="PS50943"/>
    </source>
</evidence>
<protein>
    <recommendedName>
        <fullName evidence="1">HTH cro/C1-type domain-containing protein</fullName>
    </recommendedName>
</protein>
<dbReference type="SMART" id="SM00530">
    <property type="entry name" value="HTH_XRE"/>
    <property type="match status" value="1"/>
</dbReference>
<proteinExistence type="predicted"/>
<dbReference type="PROSITE" id="PS50943">
    <property type="entry name" value="HTH_CROC1"/>
    <property type="match status" value="1"/>
</dbReference>
<dbReference type="Proteomes" id="UP001501578">
    <property type="component" value="Unassembled WGS sequence"/>
</dbReference>
<comment type="caution">
    <text evidence="2">The sequence shown here is derived from an EMBL/GenBank/DDBJ whole genome shotgun (WGS) entry which is preliminary data.</text>
</comment>
<evidence type="ECO:0000313" key="2">
    <source>
        <dbReference type="EMBL" id="GAA0933839.1"/>
    </source>
</evidence>
<name>A0ABN1PWG4_9ACTN</name>